<reference evidence="1 2" key="1">
    <citation type="submission" date="2015-12" db="EMBL/GenBank/DDBJ databases">
        <title>Draft Genome Sequence of Olsenella scatoligenes SK9K4T; a Producer of 3-Methylindole- (skatole) and 4-Methylphenol- (p-cresol) Isolated from Pig Feces.</title>
        <authorList>
            <person name="Li X."/>
            <person name="Borg B."/>
            <person name="Canibe N."/>
        </authorList>
    </citation>
    <scope>NUCLEOTIDE SEQUENCE [LARGE SCALE GENOMIC DNA]</scope>
    <source>
        <strain evidence="1 2">SK9K4</strain>
    </source>
</reference>
<dbReference type="AlphaFoldDB" id="A0A117J4U1"/>
<comment type="caution">
    <text evidence="1">The sequence shown here is derived from an EMBL/GenBank/DDBJ whole genome shotgun (WGS) entry which is preliminary data.</text>
</comment>
<proteinExistence type="predicted"/>
<gene>
    <name evidence="1" type="ORF">AUL39_03605</name>
</gene>
<evidence type="ECO:0000313" key="1">
    <source>
        <dbReference type="EMBL" id="KUH59412.1"/>
    </source>
</evidence>
<accession>A0A117J4U1</accession>
<name>A0A117J4U1_TRASO</name>
<organism evidence="1 2">
    <name type="scientific">Tractidigestivibacter scatoligenes</name>
    <name type="common">Olsenella scatoligenes</name>
    <dbReference type="NCBI Taxonomy" id="1299998"/>
    <lineage>
        <taxon>Bacteria</taxon>
        <taxon>Bacillati</taxon>
        <taxon>Actinomycetota</taxon>
        <taxon>Coriobacteriia</taxon>
        <taxon>Coriobacteriales</taxon>
        <taxon>Atopobiaceae</taxon>
        <taxon>Tractidigestivibacter</taxon>
    </lineage>
</organism>
<dbReference type="Proteomes" id="UP000054078">
    <property type="component" value="Unassembled WGS sequence"/>
</dbReference>
<dbReference type="RefSeq" id="WP_059053688.1">
    <property type="nucleotide sequence ID" value="NZ_LOJF01000001.1"/>
</dbReference>
<dbReference type="EMBL" id="LOJF01000001">
    <property type="protein sequence ID" value="KUH59412.1"/>
    <property type="molecule type" value="Genomic_DNA"/>
</dbReference>
<protein>
    <submittedName>
        <fullName evidence="1">Uncharacterized protein</fullName>
    </submittedName>
</protein>
<dbReference type="STRING" id="1299998.AUL39_03605"/>
<keyword evidence="2" id="KW-1185">Reference proteome</keyword>
<dbReference type="OrthoDB" id="3186599at2"/>
<sequence length="91" mass="10139">MAEQEVGPIGSSSSKAANEKILALVPEESVKRIPFFVRKHALSKTFEKIELEHPDLYAIAAQEGELPADAREQLSQIVNGIFEQKLKKHNL</sequence>
<evidence type="ECO:0000313" key="2">
    <source>
        <dbReference type="Proteomes" id="UP000054078"/>
    </source>
</evidence>